<feature type="domain" description="Major facilitator superfamily (MFS) profile" evidence="8">
    <location>
        <begin position="195"/>
        <end position="383"/>
    </location>
</feature>
<feature type="transmembrane region" description="Helical" evidence="7">
    <location>
        <begin position="193"/>
        <end position="212"/>
    </location>
</feature>
<evidence type="ECO:0000256" key="6">
    <source>
        <dbReference type="ARBA" id="ARBA00023136"/>
    </source>
</evidence>
<keyword evidence="6 7" id="KW-0472">Membrane</keyword>
<evidence type="ECO:0000259" key="8">
    <source>
        <dbReference type="PROSITE" id="PS50850"/>
    </source>
</evidence>
<dbReference type="InterPro" id="IPR020846">
    <property type="entry name" value="MFS_dom"/>
</dbReference>
<comment type="subcellular location">
    <subcellularLocation>
        <location evidence="1">Cell membrane</location>
        <topology evidence="1">Multi-pass membrane protein</topology>
    </subcellularLocation>
</comment>
<name>A0A919RWG9_9CLOT</name>
<organism evidence="9 10">
    <name type="scientific">Clostridium polyendosporum</name>
    <dbReference type="NCBI Taxonomy" id="69208"/>
    <lineage>
        <taxon>Bacteria</taxon>
        <taxon>Bacillati</taxon>
        <taxon>Bacillota</taxon>
        <taxon>Clostridia</taxon>
        <taxon>Eubacteriales</taxon>
        <taxon>Clostridiaceae</taxon>
        <taxon>Clostridium</taxon>
    </lineage>
</organism>
<dbReference type="InterPro" id="IPR024989">
    <property type="entry name" value="MFS_assoc_dom"/>
</dbReference>
<feature type="transmembrane region" description="Helical" evidence="7">
    <location>
        <begin position="36"/>
        <end position="58"/>
    </location>
</feature>
<evidence type="ECO:0000313" key="10">
    <source>
        <dbReference type="Proteomes" id="UP000679179"/>
    </source>
</evidence>
<dbReference type="EMBL" id="BOPZ01000002">
    <property type="protein sequence ID" value="GIM27732.1"/>
    <property type="molecule type" value="Genomic_DNA"/>
</dbReference>
<feature type="transmembrane region" description="Helical" evidence="7">
    <location>
        <begin position="351"/>
        <end position="371"/>
    </location>
</feature>
<dbReference type="PROSITE" id="PS50850">
    <property type="entry name" value="MFS"/>
    <property type="match status" value="1"/>
</dbReference>
<keyword evidence="3" id="KW-1003">Cell membrane</keyword>
<feature type="transmembrane region" description="Helical" evidence="7">
    <location>
        <begin position="130"/>
        <end position="149"/>
    </location>
</feature>
<dbReference type="GO" id="GO:0015212">
    <property type="term" value="F:cytidine transmembrane transporter activity"/>
    <property type="evidence" value="ECO:0007669"/>
    <property type="project" value="TreeGrafter"/>
</dbReference>
<dbReference type="PANTHER" id="PTHR23522:SF4">
    <property type="entry name" value="NUCLEOSIDE PERMEASE NUPG-RELATED"/>
    <property type="match status" value="1"/>
</dbReference>
<feature type="transmembrane region" description="Helical" evidence="7">
    <location>
        <begin position="224"/>
        <end position="244"/>
    </location>
</feature>
<keyword evidence="2" id="KW-0813">Transport</keyword>
<reference evidence="9" key="1">
    <citation type="submission" date="2021-03" db="EMBL/GenBank/DDBJ databases">
        <title>Taxonomic study of Clostridium polyendosporum from meadow-gley soil under rice.</title>
        <authorList>
            <person name="Kobayashi H."/>
            <person name="Tanizawa Y."/>
            <person name="Yagura M."/>
        </authorList>
    </citation>
    <scope>NUCLEOTIDE SEQUENCE</scope>
    <source>
        <strain evidence="9">JCM 30710</strain>
    </source>
</reference>
<dbReference type="SUPFAM" id="SSF103473">
    <property type="entry name" value="MFS general substrate transporter"/>
    <property type="match status" value="1"/>
</dbReference>
<keyword evidence="4 7" id="KW-0812">Transmembrane</keyword>
<evidence type="ECO:0000256" key="2">
    <source>
        <dbReference type="ARBA" id="ARBA00022448"/>
    </source>
</evidence>
<gene>
    <name evidence="9" type="primary">ywbF</name>
    <name evidence="9" type="ORF">CPJCM30710_03980</name>
</gene>
<evidence type="ECO:0000256" key="3">
    <source>
        <dbReference type="ARBA" id="ARBA00022475"/>
    </source>
</evidence>
<proteinExistence type="predicted"/>
<dbReference type="RefSeq" id="WP_212902485.1">
    <property type="nucleotide sequence ID" value="NZ_BOPZ01000002.1"/>
</dbReference>
<evidence type="ECO:0000256" key="5">
    <source>
        <dbReference type="ARBA" id="ARBA00022989"/>
    </source>
</evidence>
<dbReference type="GO" id="GO:0015213">
    <property type="term" value="F:uridine transmembrane transporter activity"/>
    <property type="evidence" value="ECO:0007669"/>
    <property type="project" value="TreeGrafter"/>
</dbReference>
<accession>A0A919RWG9</accession>
<dbReference type="Gene3D" id="1.20.1250.20">
    <property type="entry name" value="MFS general substrate transporter like domains"/>
    <property type="match status" value="2"/>
</dbReference>
<feature type="transmembrane region" description="Helical" evidence="7">
    <location>
        <begin position="95"/>
        <end position="118"/>
    </location>
</feature>
<feature type="transmembrane region" description="Helical" evidence="7">
    <location>
        <begin position="70"/>
        <end position="89"/>
    </location>
</feature>
<keyword evidence="10" id="KW-1185">Reference proteome</keyword>
<comment type="caution">
    <text evidence="9">The sequence shown here is derived from an EMBL/GenBank/DDBJ whole genome shotgun (WGS) entry which is preliminary data.</text>
</comment>
<feature type="transmembrane region" description="Helical" evidence="7">
    <location>
        <begin position="315"/>
        <end position="339"/>
    </location>
</feature>
<feature type="transmembrane region" description="Helical" evidence="7">
    <location>
        <begin position="155"/>
        <end position="172"/>
    </location>
</feature>
<keyword evidence="5 7" id="KW-1133">Transmembrane helix</keyword>
<dbReference type="PANTHER" id="PTHR23522">
    <property type="entry name" value="BLL5896 PROTEIN"/>
    <property type="match status" value="1"/>
</dbReference>
<evidence type="ECO:0000256" key="4">
    <source>
        <dbReference type="ARBA" id="ARBA00022692"/>
    </source>
</evidence>
<evidence type="ECO:0000256" key="1">
    <source>
        <dbReference type="ARBA" id="ARBA00004651"/>
    </source>
</evidence>
<dbReference type="InterPro" id="IPR036259">
    <property type="entry name" value="MFS_trans_sf"/>
</dbReference>
<feature type="transmembrane region" description="Helical" evidence="7">
    <location>
        <begin position="281"/>
        <end position="303"/>
    </location>
</feature>
<dbReference type="GO" id="GO:0005886">
    <property type="term" value="C:plasma membrane"/>
    <property type="evidence" value="ECO:0007669"/>
    <property type="project" value="UniProtKB-SubCell"/>
</dbReference>
<dbReference type="Proteomes" id="UP000679179">
    <property type="component" value="Unassembled WGS sequence"/>
</dbReference>
<dbReference type="Pfam" id="PF12832">
    <property type="entry name" value="MFS_1_like"/>
    <property type="match status" value="1"/>
</dbReference>
<dbReference type="AlphaFoldDB" id="A0A919RWG9"/>
<feature type="transmembrane region" description="Helical" evidence="7">
    <location>
        <begin position="12"/>
        <end position="30"/>
    </location>
</feature>
<feature type="transmembrane region" description="Helical" evidence="7">
    <location>
        <begin position="256"/>
        <end position="275"/>
    </location>
</feature>
<evidence type="ECO:0000256" key="7">
    <source>
        <dbReference type="SAM" id="Phobius"/>
    </source>
</evidence>
<protein>
    <submittedName>
        <fullName evidence="9">Transporter YwbF</fullName>
    </submittedName>
</protein>
<sequence>MKETYKKYLGSFYFIYFAMGAFFPLLSQYLKQSGLNGVQIGLIMAMNSFLSIFFQPFWGILSDRTQKLKLILMNTIIASALLGILVSSIKSYLGLVIVFIFLYIFQSAVGPLADSMALHSGINYGSIRQWGSIGFAMAVFVSGMVAQYFKLYFIFYIYGISYFLSLIFIKSIKINHHKVEHRQIHGIKQLFKNPNYILFLIGCFFTFGPISSNNAYFGLLYEDLGGNLAGIGIAFLLFAASEAPFMKHSDFFIKRWGFTTVLMASTCISAVRWIWYSSAPSPILILILFVLQGASVGTYLSAAAQYIRENTPKELTTAALGIYTSLSIGVGSMICNFMGGYIYEHFSIEKVYLFLSIFTFIGLIPFGILQFRKIPRIFTERVN</sequence>
<evidence type="ECO:0000313" key="9">
    <source>
        <dbReference type="EMBL" id="GIM27732.1"/>
    </source>
</evidence>